<dbReference type="AlphaFoldDB" id="A0A7M5WQ98"/>
<evidence type="ECO:0000256" key="6">
    <source>
        <dbReference type="ARBA" id="ARBA00049737"/>
    </source>
</evidence>
<dbReference type="EnsemblMetazoa" id="CLYHEMT001069.1">
    <property type="protein sequence ID" value="CLYHEMP001069.1"/>
    <property type="gene ID" value="CLYHEMG001069"/>
</dbReference>
<keyword evidence="3 7" id="KW-0812">Transmembrane</keyword>
<feature type="transmembrane region" description="Helical" evidence="7">
    <location>
        <begin position="111"/>
        <end position="130"/>
    </location>
</feature>
<comment type="similarity">
    <text evidence="2">Belongs to the TMEM198 family.</text>
</comment>
<reference evidence="10" key="1">
    <citation type="submission" date="2021-01" db="UniProtKB">
        <authorList>
            <consortium name="EnsemblMetazoa"/>
        </authorList>
    </citation>
    <scope>IDENTIFICATION</scope>
</reference>
<feature type="transmembrane region" description="Helical" evidence="7">
    <location>
        <begin position="239"/>
        <end position="259"/>
    </location>
</feature>
<dbReference type="GO" id="GO:0005886">
    <property type="term" value="C:plasma membrane"/>
    <property type="evidence" value="ECO:0007669"/>
    <property type="project" value="TreeGrafter"/>
</dbReference>
<feature type="transmembrane region" description="Helical" evidence="7">
    <location>
        <begin position="87"/>
        <end position="105"/>
    </location>
</feature>
<evidence type="ECO:0000256" key="3">
    <source>
        <dbReference type="ARBA" id="ARBA00022692"/>
    </source>
</evidence>
<evidence type="ECO:0000256" key="4">
    <source>
        <dbReference type="ARBA" id="ARBA00022989"/>
    </source>
</evidence>
<feature type="transmembrane region" description="Helical" evidence="7">
    <location>
        <begin position="61"/>
        <end position="80"/>
    </location>
</feature>
<accession>A0A7M5WQ98</accession>
<keyword evidence="8" id="KW-0732">Signal</keyword>
<feature type="transmembrane region" description="Helical" evidence="7">
    <location>
        <begin position="199"/>
        <end position="219"/>
    </location>
</feature>
<dbReference type="PANTHER" id="PTHR31247">
    <property type="entry name" value="TRANSMEMBRANE PROTEIN 198 FAMILY MEMBER"/>
    <property type="match status" value="1"/>
</dbReference>
<keyword evidence="5 7" id="KW-0472">Membrane</keyword>
<dbReference type="Proteomes" id="UP000594262">
    <property type="component" value="Unplaced"/>
</dbReference>
<proteinExistence type="inferred from homology"/>
<evidence type="ECO:0000256" key="1">
    <source>
        <dbReference type="ARBA" id="ARBA00004141"/>
    </source>
</evidence>
<dbReference type="InterPro" id="IPR025256">
    <property type="entry name" value="TM7S3/TM198-like_dom"/>
</dbReference>
<feature type="chain" id="PRO_5029489528" description="Transmembrane protein 198" evidence="8">
    <location>
        <begin position="23"/>
        <end position="303"/>
    </location>
</feature>
<dbReference type="InterPro" id="IPR040236">
    <property type="entry name" value="TMEM198"/>
</dbReference>
<evidence type="ECO:0000313" key="11">
    <source>
        <dbReference type="Proteomes" id="UP000594262"/>
    </source>
</evidence>
<comment type="subcellular location">
    <subcellularLocation>
        <location evidence="1">Membrane</location>
        <topology evidence="1">Multi-pass membrane protein</topology>
    </subcellularLocation>
</comment>
<keyword evidence="4 7" id="KW-1133">Transmembrane helix</keyword>
<dbReference type="PANTHER" id="PTHR31247:SF5">
    <property type="entry name" value="DUF4203 DOMAIN-CONTAINING PROTEIN"/>
    <property type="match status" value="1"/>
</dbReference>
<name>A0A7M5WQ98_9CNID</name>
<feature type="transmembrane region" description="Helical" evidence="7">
    <location>
        <begin position="167"/>
        <end position="187"/>
    </location>
</feature>
<dbReference type="OrthoDB" id="115781at2759"/>
<evidence type="ECO:0000259" key="9">
    <source>
        <dbReference type="Pfam" id="PF13886"/>
    </source>
</evidence>
<dbReference type="RefSeq" id="XP_066912323.1">
    <property type="nucleotide sequence ID" value="XM_067056222.1"/>
</dbReference>
<evidence type="ECO:0000313" key="10">
    <source>
        <dbReference type="EnsemblMetazoa" id="CLYHEMP001069.1"/>
    </source>
</evidence>
<sequence>MLQSNKLVFVVLMLSNVLHVQTQNYNENYNEPIKESPLNFDIDSKKNAPLPTCEFSYDYDLARGILSAVCFVMAAFILVFGYKRRRISFCLTGLTSTSILAYMVLVVESRFSLMINILISMSIGLFVSLFTTTLLYCGLFITGLFAGFVNGFVFLMIYTTFKPIDSVALGCLIVAVFGLGQVFITMWWKHRMHILSSCIFAAGVMMCSLDYFVEGFFILEYMEMKIFYNRVAELCWWSYLVLALFALFLVIGLLVQCLWSGKEKQKEPYTFVYLTRRRGQSRNRQSYVNPYGHDEHNYLINNS</sequence>
<organism evidence="10 11">
    <name type="scientific">Clytia hemisphaerica</name>
    <dbReference type="NCBI Taxonomy" id="252671"/>
    <lineage>
        <taxon>Eukaryota</taxon>
        <taxon>Metazoa</taxon>
        <taxon>Cnidaria</taxon>
        <taxon>Hydrozoa</taxon>
        <taxon>Hydroidolina</taxon>
        <taxon>Leptothecata</taxon>
        <taxon>Obeliida</taxon>
        <taxon>Clytiidae</taxon>
        <taxon>Clytia</taxon>
    </lineage>
</organism>
<dbReference type="Pfam" id="PF13886">
    <property type="entry name" value="TM7S3_TM198"/>
    <property type="match status" value="1"/>
</dbReference>
<evidence type="ECO:0000256" key="5">
    <source>
        <dbReference type="ARBA" id="ARBA00023136"/>
    </source>
</evidence>
<feature type="transmembrane region" description="Helical" evidence="7">
    <location>
        <begin position="137"/>
        <end position="161"/>
    </location>
</feature>
<evidence type="ECO:0000256" key="2">
    <source>
        <dbReference type="ARBA" id="ARBA00006244"/>
    </source>
</evidence>
<evidence type="ECO:0000256" key="8">
    <source>
        <dbReference type="SAM" id="SignalP"/>
    </source>
</evidence>
<dbReference type="GeneID" id="136799508"/>
<evidence type="ECO:0000256" key="7">
    <source>
        <dbReference type="SAM" id="Phobius"/>
    </source>
</evidence>
<feature type="domain" description="TM7S3/TM198-like" evidence="9">
    <location>
        <begin position="68"/>
        <end position="257"/>
    </location>
</feature>
<keyword evidence="11" id="KW-1185">Reference proteome</keyword>
<feature type="signal peptide" evidence="8">
    <location>
        <begin position="1"/>
        <end position="22"/>
    </location>
</feature>
<protein>
    <recommendedName>
        <fullName evidence="6">Transmembrane protein 198</fullName>
    </recommendedName>
</protein>